<gene>
    <name evidence="9 11" type="ORF">CBG07071</name>
    <name evidence="9" type="ORF">CBG_07071</name>
</gene>
<organism evidence="9 10">
    <name type="scientific">Caenorhabditis briggsae</name>
    <dbReference type="NCBI Taxonomy" id="6238"/>
    <lineage>
        <taxon>Eukaryota</taxon>
        <taxon>Metazoa</taxon>
        <taxon>Ecdysozoa</taxon>
        <taxon>Nematoda</taxon>
        <taxon>Chromadorea</taxon>
        <taxon>Rhabditida</taxon>
        <taxon>Rhabditina</taxon>
        <taxon>Rhabditomorpha</taxon>
        <taxon>Rhabditoidea</taxon>
        <taxon>Rhabditidae</taxon>
        <taxon>Peloderinae</taxon>
        <taxon>Caenorhabditis</taxon>
    </lineage>
</organism>
<dbReference type="PANTHER" id="PTHR11616:SF240">
    <property type="entry name" value="BLOATED TUBULES, ISOFORM B-RELATED"/>
    <property type="match status" value="1"/>
</dbReference>
<comment type="subcellular location">
    <subcellularLocation>
        <location evidence="1">Membrane</location>
        <topology evidence="1">Multi-pass membrane protein</topology>
    </subcellularLocation>
</comment>
<evidence type="ECO:0000256" key="2">
    <source>
        <dbReference type="ARBA" id="ARBA00022448"/>
    </source>
</evidence>
<dbReference type="GO" id="GO:0035725">
    <property type="term" value="P:sodium ion transmembrane transport"/>
    <property type="evidence" value="ECO:0000318"/>
    <property type="project" value="GO_Central"/>
</dbReference>
<keyword evidence="6 8" id="KW-0472">Membrane</keyword>
<name>A8X3S1_CAEBR</name>
<evidence type="ECO:0000256" key="7">
    <source>
        <dbReference type="SAM" id="MobiDB-lite"/>
    </source>
</evidence>
<dbReference type="STRING" id="6238.A8X3S1"/>
<dbReference type="PANTHER" id="PTHR11616">
    <property type="entry name" value="SODIUM/CHLORIDE DEPENDENT TRANSPORTER"/>
    <property type="match status" value="1"/>
</dbReference>
<feature type="transmembrane region" description="Helical" evidence="8">
    <location>
        <begin position="390"/>
        <end position="412"/>
    </location>
</feature>
<sequence>MIHVDQIFGYSIVVLAAAPLATQLAIADIRWVFFFPLYAIPAISLMMIVGHLSKSAPVQTFRKLAPISAGIGWALTWHVAERLYSESLRGSQNLLYMLFSIRPTLTWAVSCGHSYNSEYCHDLNDKMNISVTQDGNHHYPDNFWPAQEFNKFLIRHNPIPTSMPPKWRANTWYLGHPEEEFDWAIPSVPLVASHAATWLLIVYILSKHYDRLGDILFKVFITVPAVLYMTVLIGLTGLGFHFRAGTILAEYTGDLMINKDATDFWADITVFEESKRVLYLNLSFQGTFRTSILIVDYASAFTGFVLLATSRLRSGVNGLSALILVPLLMLVPTMQTILRLGCEGHLADVQPFYKIYASTDETISFDLLPVCFASSHFGSVFSALYFAAQYLYTSLGPMVRLVYVTFIYQAFIDDFPMVQNSPKKCVGMIALAFFIPSIFLYMPLGTRIAAFFRYTSQTCFVEVAIFVLIFFFYGWQRLEQDVLMTSQSPARPSLVEYFTRPTSPIFTFLQFTIVPMLLFAKFVAVFDYIRMGGDVNVHVDSGVGFLPLPFYVRRFIGYMITFAPVMIMGLGAALQLFQLVHKHGLPWSDTIKPSPEWMAHASVNPNKPRVHSLAYGIYRKFVFKHISYKTAMFTLFIVETFNGIVLVVLFFLNTAATIDFNRTNRRTANEYRSLMLLIFSSLHTYALYQMRQGMQYAQINGEKLSLYIGVATMEMAMLNAYMWLYGENHRWGTDWPPIIVALGITCLRGFFIMLTIAIRAHSIEHSRPSNTREASEVDPEDLARGSADEGAENDGDEEEDDSPVIFDLAV</sequence>
<feature type="transmembrane region" description="Helical" evidence="8">
    <location>
        <begin position="630"/>
        <end position="651"/>
    </location>
</feature>
<evidence type="ECO:0000313" key="10">
    <source>
        <dbReference type="Proteomes" id="UP000008549"/>
    </source>
</evidence>
<feature type="transmembrane region" description="Helical" evidence="8">
    <location>
        <begin position="7"/>
        <end position="26"/>
    </location>
</feature>
<protein>
    <submittedName>
        <fullName evidence="9">Protein CBG07071</fullName>
    </submittedName>
</protein>
<dbReference type="FunCoup" id="A8X3S1">
    <property type="interactions" value="191"/>
</dbReference>
<evidence type="ECO:0000256" key="8">
    <source>
        <dbReference type="SAM" id="Phobius"/>
    </source>
</evidence>
<evidence type="ECO:0000256" key="1">
    <source>
        <dbReference type="ARBA" id="ARBA00004141"/>
    </source>
</evidence>
<feature type="transmembrane region" description="Helical" evidence="8">
    <location>
        <begin position="738"/>
        <end position="758"/>
    </location>
</feature>
<dbReference type="KEGG" id="cbr:CBG_07071"/>
<dbReference type="InParanoid" id="A8X3S1"/>
<keyword evidence="5 8" id="KW-1133">Transmembrane helix</keyword>
<evidence type="ECO:0000256" key="4">
    <source>
        <dbReference type="ARBA" id="ARBA00022847"/>
    </source>
</evidence>
<reference evidence="9 10" key="1">
    <citation type="journal article" date="2003" name="PLoS Biol.">
        <title>The genome sequence of Caenorhabditis briggsae: a platform for comparative genomics.</title>
        <authorList>
            <person name="Stein L.D."/>
            <person name="Bao Z."/>
            <person name="Blasiar D."/>
            <person name="Blumenthal T."/>
            <person name="Brent M.R."/>
            <person name="Chen N."/>
            <person name="Chinwalla A."/>
            <person name="Clarke L."/>
            <person name="Clee C."/>
            <person name="Coghlan A."/>
            <person name="Coulson A."/>
            <person name="D'Eustachio P."/>
            <person name="Fitch D.H."/>
            <person name="Fulton L.A."/>
            <person name="Fulton R.E."/>
            <person name="Griffiths-Jones S."/>
            <person name="Harris T.W."/>
            <person name="Hillier L.W."/>
            <person name="Kamath R."/>
            <person name="Kuwabara P.E."/>
            <person name="Mardis E.R."/>
            <person name="Marra M.A."/>
            <person name="Miner T.L."/>
            <person name="Minx P."/>
            <person name="Mullikin J.C."/>
            <person name="Plumb R.W."/>
            <person name="Rogers J."/>
            <person name="Schein J.E."/>
            <person name="Sohrmann M."/>
            <person name="Spieth J."/>
            <person name="Stajich J.E."/>
            <person name="Wei C."/>
            <person name="Willey D."/>
            <person name="Wilson R.K."/>
            <person name="Durbin R."/>
            <person name="Waterston R.H."/>
        </authorList>
    </citation>
    <scope>NUCLEOTIDE SEQUENCE [LARGE SCALE GENOMIC DNA]</scope>
    <source>
        <strain evidence="9 10">AF16</strain>
    </source>
</reference>
<dbReference type="InterPro" id="IPR000175">
    <property type="entry name" value="Na/ntran_symport"/>
</dbReference>
<accession>A8X3S1</accession>
<reference evidence="9 10" key="2">
    <citation type="journal article" date="2011" name="PLoS Genet.">
        <title>Caenorhabditis briggsae recombinant inbred line genotypes reveal inter-strain incompatibility and the evolution of recombination.</title>
        <authorList>
            <person name="Ross J.A."/>
            <person name="Koboldt D.C."/>
            <person name="Staisch J.E."/>
            <person name="Chamberlin H.M."/>
            <person name="Gupta B.P."/>
            <person name="Miller R.D."/>
            <person name="Baird S.E."/>
            <person name="Haag E.S."/>
        </authorList>
    </citation>
    <scope>NUCLEOTIDE SEQUENCE [LARGE SCALE GENOMIC DNA]</scope>
    <source>
        <strain evidence="9 10">AF16</strain>
    </source>
</reference>
<feature type="transmembrane region" description="Helical" evidence="8">
    <location>
        <begin position="288"/>
        <end position="307"/>
    </location>
</feature>
<dbReference type="WormBase" id="CBG07071">
    <property type="protein sequence ID" value="CBP46831"/>
    <property type="gene ID" value="WBGene00029238"/>
</dbReference>
<dbReference type="GO" id="GO:0015375">
    <property type="term" value="F:glycine:sodium symporter activity"/>
    <property type="evidence" value="ECO:0000318"/>
    <property type="project" value="GO_Central"/>
</dbReference>
<keyword evidence="2" id="KW-0813">Transport</keyword>
<feature type="transmembrane region" description="Helical" evidence="8">
    <location>
        <begin position="555"/>
        <end position="577"/>
    </location>
</feature>
<evidence type="ECO:0000313" key="11">
    <source>
        <dbReference type="WormBase" id="CBG07071"/>
    </source>
</evidence>
<dbReference type="CTD" id="8574202"/>
<keyword evidence="4" id="KW-0769">Symport</keyword>
<feature type="compositionally biased region" description="Acidic residues" evidence="7">
    <location>
        <begin position="789"/>
        <end position="802"/>
    </location>
</feature>
<feature type="transmembrane region" description="Helical" evidence="8">
    <location>
        <begin position="32"/>
        <end position="52"/>
    </location>
</feature>
<dbReference type="eggNOG" id="KOG3660">
    <property type="taxonomic scope" value="Eukaryota"/>
</dbReference>
<dbReference type="RefSeq" id="XP_045093399.1">
    <property type="nucleotide sequence ID" value="XM_045243206.1"/>
</dbReference>
<evidence type="ECO:0000256" key="6">
    <source>
        <dbReference type="ARBA" id="ARBA00023136"/>
    </source>
</evidence>
<feature type="transmembrane region" description="Helical" evidence="8">
    <location>
        <begin position="319"/>
        <end position="338"/>
    </location>
</feature>
<dbReference type="GO" id="GO:0005886">
    <property type="term" value="C:plasma membrane"/>
    <property type="evidence" value="ECO:0000318"/>
    <property type="project" value="GO_Central"/>
</dbReference>
<feature type="transmembrane region" description="Helical" evidence="8">
    <location>
        <begin position="704"/>
        <end position="726"/>
    </location>
</feature>
<dbReference type="AlphaFoldDB" id="A8X3S1"/>
<dbReference type="SUPFAM" id="SSF161070">
    <property type="entry name" value="SNF-like"/>
    <property type="match status" value="1"/>
</dbReference>
<dbReference type="InterPro" id="IPR037272">
    <property type="entry name" value="SNS_sf"/>
</dbReference>
<feature type="transmembrane region" description="Helical" evidence="8">
    <location>
        <begin position="505"/>
        <end position="526"/>
    </location>
</feature>
<feature type="transmembrane region" description="Helical" evidence="8">
    <location>
        <begin position="454"/>
        <end position="475"/>
    </location>
</feature>
<dbReference type="OMA" id="YGIMFAP"/>
<dbReference type="GO" id="GO:0006865">
    <property type="term" value="P:amino acid transport"/>
    <property type="evidence" value="ECO:0000318"/>
    <property type="project" value="GO_Central"/>
</dbReference>
<evidence type="ECO:0000256" key="5">
    <source>
        <dbReference type="ARBA" id="ARBA00022989"/>
    </source>
</evidence>
<feature type="transmembrane region" description="Helical" evidence="8">
    <location>
        <begin position="217"/>
        <end position="242"/>
    </location>
</feature>
<dbReference type="EMBL" id="HE600960">
    <property type="protein sequence ID" value="CAP27281.2"/>
    <property type="molecule type" value="Genomic_DNA"/>
</dbReference>
<feature type="region of interest" description="Disordered" evidence="7">
    <location>
        <begin position="765"/>
        <end position="810"/>
    </location>
</feature>
<dbReference type="HOGENOM" id="CLU_021385_0_0_1"/>
<evidence type="ECO:0000313" key="9">
    <source>
        <dbReference type="EMBL" id="CAP27281.2"/>
    </source>
</evidence>
<dbReference type="PROSITE" id="PS50267">
    <property type="entry name" value="NA_NEUROTRAN_SYMP_3"/>
    <property type="match status" value="1"/>
</dbReference>
<dbReference type="GeneID" id="8574202"/>
<evidence type="ECO:0000256" key="3">
    <source>
        <dbReference type="ARBA" id="ARBA00022692"/>
    </source>
</evidence>
<keyword evidence="3 8" id="KW-0812">Transmembrane</keyword>
<dbReference type="Proteomes" id="UP000008549">
    <property type="component" value="Unassembled WGS sequence"/>
</dbReference>
<feature type="transmembrane region" description="Helical" evidence="8">
    <location>
        <begin position="424"/>
        <end position="442"/>
    </location>
</feature>
<keyword evidence="10" id="KW-1185">Reference proteome</keyword>
<proteinExistence type="predicted"/>